<dbReference type="AlphaFoldDB" id="A0A7S8MWD8"/>
<dbReference type="Pfam" id="PF12680">
    <property type="entry name" value="SnoaL_2"/>
    <property type="match status" value="1"/>
</dbReference>
<dbReference type="InterPro" id="IPR037401">
    <property type="entry name" value="SnoaL-like"/>
</dbReference>
<keyword evidence="3" id="KW-1185">Reference proteome</keyword>
<dbReference type="EMBL" id="CP064760">
    <property type="protein sequence ID" value="QPE03888.1"/>
    <property type="molecule type" value="Genomic_DNA"/>
</dbReference>
<name>A0A7S8MWD8_9MICO</name>
<dbReference type="RefSeq" id="WP_195691979.1">
    <property type="nucleotide sequence ID" value="NZ_CP064760.1"/>
</dbReference>
<evidence type="ECO:0000313" key="2">
    <source>
        <dbReference type="EMBL" id="QPE03888.1"/>
    </source>
</evidence>
<evidence type="ECO:0000313" key="3">
    <source>
        <dbReference type="Proteomes" id="UP000594480"/>
    </source>
</evidence>
<feature type="domain" description="SnoaL-like" evidence="1">
    <location>
        <begin position="10"/>
        <end position="97"/>
    </location>
</feature>
<evidence type="ECO:0000259" key="1">
    <source>
        <dbReference type="Pfam" id="PF12680"/>
    </source>
</evidence>
<dbReference type="Gene3D" id="3.10.450.50">
    <property type="match status" value="1"/>
</dbReference>
<sequence length="120" mass="14060">MDTDAVGRWVTEYERAWRDCDAPAVRDLFTEDVHYLTSPYEEPLAGHEAIEAFWNDPRPFDMGVESVTLDGFHAVVRVRVNYRDPDQEYLDLWELDFAPDGRVEHFVEWAYWPGKSFTAS</sequence>
<dbReference type="KEGG" id="msf:IT882_11565"/>
<organism evidence="2 3">
    <name type="scientific">Microbacterium schleiferi</name>
    <dbReference type="NCBI Taxonomy" id="69362"/>
    <lineage>
        <taxon>Bacteria</taxon>
        <taxon>Bacillati</taxon>
        <taxon>Actinomycetota</taxon>
        <taxon>Actinomycetes</taxon>
        <taxon>Micrococcales</taxon>
        <taxon>Microbacteriaceae</taxon>
        <taxon>Microbacterium</taxon>
    </lineage>
</organism>
<gene>
    <name evidence="2" type="ORF">IT882_11565</name>
</gene>
<dbReference type="InterPro" id="IPR032710">
    <property type="entry name" value="NTF2-like_dom_sf"/>
</dbReference>
<protein>
    <submittedName>
        <fullName evidence="2">Nuclear transport factor 2 family protein</fullName>
    </submittedName>
</protein>
<dbReference type="SUPFAM" id="SSF54427">
    <property type="entry name" value="NTF2-like"/>
    <property type="match status" value="1"/>
</dbReference>
<accession>A0A7S8MWD8</accession>
<proteinExistence type="predicted"/>
<reference evidence="2 3" key="1">
    <citation type="submission" date="2020-11" db="EMBL/GenBank/DDBJ databases">
        <title>Amino acid is mineralized and recycled by bacteria in oceanic microbiome.</title>
        <authorList>
            <person name="Zheng L.Y."/>
        </authorList>
    </citation>
    <scope>NUCLEOTIDE SEQUENCE [LARGE SCALE GENOMIC DNA]</scope>
    <source>
        <strain evidence="2 3">A32-1</strain>
    </source>
</reference>
<dbReference type="Proteomes" id="UP000594480">
    <property type="component" value="Chromosome"/>
</dbReference>